<feature type="domain" description="YbaK/aminoacyl-tRNA synthetase-associated" evidence="1">
    <location>
        <begin position="42"/>
        <end position="151"/>
    </location>
</feature>
<comment type="caution">
    <text evidence="2">The sequence shown here is derived from an EMBL/GenBank/DDBJ whole genome shotgun (WGS) entry which is preliminary data.</text>
</comment>
<keyword evidence="2" id="KW-0378">Hydrolase</keyword>
<dbReference type="Proteomes" id="UP000570361">
    <property type="component" value="Unassembled WGS sequence"/>
</dbReference>
<dbReference type="AlphaFoldDB" id="A0A7W5FQA1"/>
<dbReference type="PANTHER" id="PTHR30411">
    <property type="entry name" value="CYTOPLASMIC PROTEIN"/>
    <property type="match status" value="1"/>
</dbReference>
<dbReference type="RefSeq" id="WP_183603130.1">
    <property type="nucleotide sequence ID" value="NZ_JACHXK010000016.1"/>
</dbReference>
<dbReference type="Pfam" id="PF04073">
    <property type="entry name" value="tRNA_edit"/>
    <property type="match status" value="1"/>
</dbReference>
<keyword evidence="3" id="KW-1185">Reference proteome</keyword>
<dbReference type="SUPFAM" id="SSF55826">
    <property type="entry name" value="YbaK/ProRS associated domain"/>
    <property type="match status" value="1"/>
</dbReference>
<dbReference type="PANTHER" id="PTHR30411:SF9">
    <property type="entry name" value="MULTIFUNCTIONAL SER_THR-TRNA DEACYLASE PROXP-Y"/>
    <property type="match status" value="1"/>
</dbReference>
<proteinExistence type="predicted"/>
<reference evidence="2 3" key="1">
    <citation type="submission" date="2020-08" db="EMBL/GenBank/DDBJ databases">
        <title>Genomic Encyclopedia of Type Strains, Phase III (KMG-III): the genomes of soil and plant-associated and newly described type strains.</title>
        <authorList>
            <person name="Whitman W."/>
        </authorList>
    </citation>
    <scope>NUCLEOTIDE SEQUENCE [LARGE SCALE GENOMIC DNA]</scope>
    <source>
        <strain evidence="2 3">CECT 5862</strain>
    </source>
</reference>
<dbReference type="EC" id="3.1.1.-" evidence="2"/>
<sequence>MATYERISIYERICGVLKDNGIEYRVINHEPEGNTARGSLLRGHPLHEAAKSMVIEARRKGDVGYYLAVIPGDRRVHHKLLKKTLGVEDVTLASKETTNRLTGCGIGAIPPFSFNPELQLVVDSNLLENDEIVFNAGVLDISFTISANDYLALVAPRLGLFTKADVKELELIR</sequence>
<dbReference type="GO" id="GO:0002161">
    <property type="term" value="F:aminoacyl-tRNA deacylase activity"/>
    <property type="evidence" value="ECO:0007669"/>
    <property type="project" value="InterPro"/>
</dbReference>
<evidence type="ECO:0000313" key="3">
    <source>
        <dbReference type="Proteomes" id="UP000570361"/>
    </source>
</evidence>
<protein>
    <submittedName>
        <fullName evidence="2">Ala-tRNA(Pro) deacylase</fullName>
        <ecNumber evidence="2">3.1.1.-</ecNumber>
    </submittedName>
</protein>
<evidence type="ECO:0000259" key="1">
    <source>
        <dbReference type="Pfam" id="PF04073"/>
    </source>
</evidence>
<name>A0A7W5FQA1_9BACL</name>
<dbReference type="InterPro" id="IPR036754">
    <property type="entry name" value="YbaK/aa-tRNA-synt-asso_dom_sf"/>
</dbReference>
<dbReference type="Gene3D" id="3.90.960.10">
    <property type="entry name" value="YbaK/aminoacyl-tRNA synthetase-associated domain"/>
    <property type="match status" value="1"/>
</dbReference>
<dbReference type="InterPro" id="IPR007214">
    <property type="entry name" value="YbaK/aa-tRNA-synth-assoc-dom"/>
</dbReference>
<evidence type="ECO:0000313" key="2">
    <source>
        <dbReference type="EMBL" id="MBB3113022.1"/>
    </source>
</evidence>
<accession>A0A7W5FQA1</accession>
<gene>
    <name evidence="2" type="ORF">FHS18_005125</name>
</gene>
<organism evidence="2 3">
    <name type="scientific">Paenibacillus phyllosphaerae</name>
    <dbReference type="NCBI Taxonomy" id="274593"/>
    <lineage>
        <taxon>Bacteria</taxon>
        <taxon>Bacillati</taxon>
        <taxon>Bacillota</taxon>
        <taxon>Bacilli</taxon>
        <taxon>Bacillales</taxon>
        <taxon>Paenibacillaceae</taxon>
        <taxon>Paenibacillus</taxon>
    </lineage>
</organism>
<dbReference type="EMBL" id="JACHXK010000016">
    <property type="protein sequence ID" value="MBB3113022.1"/>
    <property type="molecule type" value="Genomic_DNA"/>
</dbReference>